<reference evidence="2 3" key="1">
    <citation type="submission" date="2023-04" db="EMBL/GenBank/DDBJ databases">
        <title>Fusibacter bizertensis strain WBS, isolated from littoral bottom sediments of the Arctic seas - biochemical and genomic analysis.</title>
        <authorList>
            <person name="Brioukhanov A.L."/>
        </authorList>
    </citation>
    <scope>NUCLEOTIDE SEQUENCE [LARGE SCALE GENOMIC DNA]</scope>
    <source>
        <strain evidence="2 3">WBS</strain>
    </source>
</reference>
<dbReference type="RefSeq" id="WP_425365109.1">
    <property type="nucleotide sequence ID" value="NZ_JARYZI010000002.1"/>
</dbReference>
<gene>
    <name evidence="2" type="ORF">QE109_05275</name>
</gene>
<dbReference type="InterPro" id="IPR003961">
    <property type="entry name" value="FN3_dom"/>
</dbReference>
<evidence type="ECO:0000313" key="3">
    <source>
        <dbReference type="Proteomes" id="UP001158045"/>
    </source>
</evidence>
<dbReference type="Gene3D" id="2.60.40.680">
    <property type="match status" value="1"/>
</dbReference>
<dbReference type="Proteomes" id="UP001158045">
    <property type="component" value="Unassembled WGS sequence"/>
</dbReference>
<sequence length="981" mass="104622">LTGETWEPIGTSAVLFKGSLDGDGHKIINLKINRTLDFSGLFGYTQNATIKSIYLENPDVTASGRNYVGALIGYSYMTTVSNCSVVGTGQITGGTSVGGLIGSMSAGIVSECYSDIAVTASSADVGGLIGNASNQGIVEKSYSTGNVSATYYRAGGLVGSGSGVIIRECYATGDVTGKQSVGGLIGYLPSCINLSIEDCMSYGDVTASVKYGGGLIGDAYSIDYQKVKNCYSVGSVTGPGQNGGIIAYPVGVILKNTYYDAAASGYVPKNQGDVAKLTGEMQVKSTFVNWDFENIWTIEESESYPYLRHVKRPDESSGSVGSDEMTGNGTLESPYLIETKAQLNSVRMGLEAHYKLVADIDLTGETWEPIGTSAVLFKGSLDGDGHKIINLKINRTLDFSGLFGYTQNATIKSICLENPDVTASGRNYVGALIGYSYMTTVSNCSVVGTGQVTGGSAVGGLIGYQVAGTVTECHSDVAVTSSSNGAGGLVGSIGSQGIIEKSYCTGNVSSINSTLGGLVGSGSGMIIRECYATGNVIGKQNVGGLIGYSSSSGNLSIENCMSYGDVTASVKYGGGLIGYAYSTDYQKVKNCYSVGSVSGPGQNGGIIAYPAGAIVKDTYYDASASGYVPKNKGDVARQTSEMQMQSTFVNWDFDSIWGIEEGISYPYLRNVAQAMLTPMSLKAKAIETTKVLLDWTDIAGASSYEIELNGSLLTTVNVSEFEHLGLEEGTEYTYRVRAKTGSEYSKWSNSLKVVTKITVPSIESIIPNGSEITVTWTPVLGATGYKLQLDDEIIDVAQGSQHILTGVQTNKQHHIRIKAVTELAESEWSDMASVINWSDDENAICLSTDTVLFKDTSVETLEIKVNIHSLINMYTTYLIMEFDPSVLSIDPESFENTAWKEDTGIYMQKVVEIDGKIRVILSKLGNIQGEQGTYELFKFKTKFLKYQPTTIKVTTSQMVDEEGNATQMNKMQDMMIHIFEQ</sequence>
<accession>A0ABT6NAX5</accession>
<dbReference type="CDD" id="cd08547">
    <property type="entry name" value="Type_II_cohesin"/>
    <property type="match status" value="1"/>
</dbReference>
<dbReference type="PROSITE" id="PS50853">
    <property type="entry name" value="FN3"/>
    <property type="match status" value="1"/>
</dbReference>
<dbReference type="SUPFAM" id="SSF49384">
    <property type="entry name" value="Carbohydrate-binding domain"/>
    <property type="match status" value="1"/>
</dbReference>
<dbReference type="EMBL" id="JARYZI010000002">
    <property type="protein sequence ID" value="MDH8677546.1"/>
    <property type="molecule type" value="Genomic_DNA"/>
</dbReference>
<dbReference type="SUPFAM" id="SSF49265">
    <property type="entry name" value="Fibronectin type III"/>
    <property type="match status" value="1"/>
</dbReference>
<dbReference type="Gene3D" id="2.160.20.110">
    <property type="match status" value="4"/>
</dbReference>
<dbReference type="InterPro" id="IPR008965">
    <property type="entry name" value="CBM2/CBM3_carb-bd_dom_sf"/>
</dbReference>
<feature type="non-terminal residue" evidence="2">
    <location>
        <position position="1"/>
    </location>
</feature>
<comment type="caution">
    <text evidence="2">The sequence shown here is derived from an EMBL/GenBank/DDBJ whole genome shotgun (WGS) entry which is preliminary data.</text>
</comment>
<proteinExistence type="predicted"/>
<dbReference type="Gene3D" id="2.60.40.10">
    <property type="entry name" value="Immunoglobulins"/>
    <property type="match status" value="2"/>
</dbReference>
<dbReference type="SMART" id="SM00060">
    <property type="entry name" value="FN3"/>
    <property type="match status" value="2"/>
</dbReference>
<dbReference type="Pfam" id="PF00041">
    <property type="entry name" value="fn3"/>
    <property type="match status" value="1"/>
</dbReference>
<evidence type="ECO:0000313" key="2">
    <source>
        <dbReference type="EMBL" id="MDH8677546.1"/>
    </source>
</evidence>
<dbReference type="InterPro" id="IPR036116">
    <property type="entry name" value="FN3_sf"/>
</dbReference>
<evidence type="ECO:0000259" key="1">
    <source>
        <dbReference type="PROSITE" id="PS50853"/>
    </source>
</evidence>
<keyword evidence="3" id="KW-1185">Reference proteome</keyword>
<protein>
    <recommendedName>
        <fullName evidence="1">Fibronectin type-III domain-containing protein</fullName>
    </recommendedName>
</protein>
<dbReference type="InterPro" id="IPR013783">
    <property type="entry name" value="Ig-like_fold"/>
</dbReference>
<organism evidence="2 3">
    <name type="scientific">Fusibacter bizertensis</name>
    <dbReference type="NCBI Taxonomy" id="1488331"/>
    <lineage>
        <taxon>Bacteria</taxon>
        <taxon>Bacillati</taxon>
        <taxon>Bacillota</taxon>
        <taxon>Clostridia</taxon>
        <taxon>Eubacteriales</taxon>
        <taxon>Eubacteriales Family XII. Incertae Sedis</taxon>
        <taxon>Fusibacter</taxon>
    </lineage>
</organism>
<dbReference type="CDD" id="cd00063">
    <property type="entry name" value="FN3"/>
    <property type="match status" value="2"/>
</dbReference>
<name>A0ABT6NAX5_9FIRM</name>
<feature type="domain" description="Fibronectin type-III" evidence="1">
    <location>
        <begin position="677"/>
        <end position="761"/>
    </location>
</feature>